<protein>
    <submittedName>
        <fullName evidence="4">Helix-turn-helix domain-containing protein</fullName>
    </submittedName>
</protein>
<dbReference type="EMBL" id="JAENIB010000018">
    <property type="protein sequence ID" value="MBK1934075.1"/>
    <property type="molecule type" value="Genomic_DNA"/>
</dbReference>
<dbReference type="Pfam" id="PF00239">
    <property type="entry name" value="Resolvase"/>
    <property type="match status" value="1"/>
</dbReference>
<dbReference type="EMBL" id="JAGEMX010000008">
    <property type="protein sequence ID" value="MBO1832629.1"/>
    <property type="molecule type" value="Genomic_DNA"/>
</dbReference>
<evidence type="ECO:0000313" key="5">
    <source>
        <dbReference type="EMBL" id="MBO1832629.1"/>
    </source>
</evidence>
<reference evidence="4" key="1">
    <citation type="submission" date="2021-01" db="EMBL/GenBank/DDBJ databases">
        <title>Outbreak of Burkholderia contaminns endophthalmitis traced to a clinical ventilation system.</title>
        <authorList>
            <person name="Lipuma J."/>
            <person name="Spilker T."/>
            <person name="Kratholm J."/>
        </authorList>
    </citation>
    <scope>NUCLEOTIDE SEQUENCE</scope>
    <source>
        <strain evidence="4">HI4954</strain>
    </source>
</reference>
<dbReference type="Proteomes" id="UP000611459">
    <property type="component" value="Unassembled WGS sequence"/>
</dbReference>
<accession>A0AAP1V8Z9</accession>
<dbReference type="InterPro" id="IPR006119">
    <property type="entry name" value="Resolv_N"/>
</dbReference>
<evidence type="ECO:0000256" key="2">
    <source>
        <dbReference type="SAM" id="MobiDB-lite"/>
    </source>
</evidence>
<dbReference type="SUPFAM" id="SSF46689">
    <property type="entry name" value="Homeodomain-like"/>
    <property type="match status" value="1"/>
</dbReference>
<evidence type="ECO:0000256" key="1">
    <source>
        <dbReference type="ARBA" id="ARBA00009913"/>
    </source>
</evidence>
<dbReference type="InterPro" id="IPR055247">
    <property type="entry name" value="InsJ-like_HTH"/>
</dbReference>
<sequence>MVFHLFASLAEFERELVRERRRAGLDAARARGRKGGRPHASDPKQRKAVLAIMRNRDMSIAEISRHFGVSRSTLYNIQSASREMLE</sequence>
<evidence type="ECO:0000313" key="6">
    <source>
        <dbReference type="Proteomes" id="UP000611459"/>
    </source>
</evidence>
<dbReference type="Proteomes" id="UP000664048">
    <property type="component" value="Unassembled WGS sequence"/>
</dbReference>
<dbReference type="Gene3D" id="1.10.10.60">
    <property type="entry name" value="Homeodomain-like"/>
    <property type="match status" value="1"/>
</dbReference>
<evidence type="ECO:0000259" key="3">
    <source>
        <dbReference type="PROSITE" id="PS51736"/>
    </source>
</evidence>
<reference evidence="5 7" key="2">
    <citation type="submission" date="2021-03" db="EMBL/GenBank/DDBJ databases">
        <title>Clinical course, treatment and visual outcome of an outbreak of Burkholderia contaminans endophthalmitis following cataract surgery.</title>
        <authorList>
            <person name="Lind C."/>
            <person name="Olsen K."/>
            <person name="Angelsen N.K."/>
            <person name="Krefting E.A."/>
            <person name="Fossen K."/>
            <person name="Gravningen K."/>
            <person name="Depoorter E."/>
            <person name="Vandamme P."/>
            <person name="Bertelsen G."/>
        </authorList>
    </citation>
    <scope>NUCLEOTIDE SEQUENCE [LARGE SCALE GENOMIC DNA]</scope>
    <source>
        <strain evidence="5 7">51242556</strain>
    </source>
</reference>
<dbReference type="InterPro" id="IPR036162">
    <property type="entry name" value="Resolvase-like_N_sf"/>
</dbReference>
<proteinExistence type="inferred from homology"/>
<dbReference type="PROSITE" id="PS51736">
    <property type="entry name" value="RECOMBINASES_3"/>
    <property type="match status" value="1"/>
</dbReference>
<dbReference type="RefSeq" id="WP_082139590.1">
    <property type="nucleotide sequence ID" value="NZ_BSTW01000016.1"/>
</dbReference>
<dbReference type="InterPro" id="IPR009057">
    <property type="entry name" value="Homeodomain-like_sf"/>
</dbReference>
<feature type="region of interest" description="Disordered" evidence="2">
    <location>
        <begin position="27"/>
        <end position="46"/>
    </location>
</feature>
<dbReference type="Pfam" id="PF13518">
    <property type="entry name" value="HTH_28"/>
    <property type="match status" value="1"/>
</dbReference>
<dbReference type="SUPFAM" id="SSF53041">
    <property type="entry name" value="Resolvase-like"/>
    <property type="match status" value="1"/>
</dbReference>
<evidence type="ECO:0000313" key="7">
    <source>
        <dbReference type="Proteomes" id="UP000664048"/>
    </source>
</evidence>
<comment type="similarity">
    <text evidence="1">Belongs to the site-specific recombinase resolvase family.</text>
</comment>
<evidence type="ECO:0000313" key="4">
    <source>
        <dbReference type="EMBL" id="MBK1934075.1"/>
    </source>
</evidence>
<feature type="domain" description="Resolvase/invertase-type recombinase catalytic" evidence="3">
    <location>
        <begin position="1"/>
        <end position="32"/>
    </location>
</feature>
<dbReference type="GO" id="GO:0003677">
    <property type="term" value="F:DNA binding"/>
    <property type="evidence" value="ECO:0007669"/>
    <property type="project" value="InterPro"/>
</dbReference>
<organism evidence="4 6">
    <name type="scientific">Burkholderia contaminans</name>
    <dbReference type="NCBI Taxonomy" id="488447"/>
    <lineage>
        <taxon>Bacteria</taxon>
        <taxon>Pseudomonadati</taxon>
        <taxon>Pseudomonadota</taxon>
        <taxon>Betaproteobacteria</taxon>
        <taxon>Burkholderiales</taxon>
        <taxon>Burkholderiaceae</taxon>
        <taxon>Burkholderia</taxon>
        <taxon>Burkholderia cepacia complex</taxon>
    </lineage>
</organism>
<keyword evidence="7" id="KW-1185">Reference proteome</keyword>
<comment type="caution">
    <text evidence="4">The sequence shown here is derived from an EMBL/GenBank/DDBJ whole genome shotgun (WGS) entry which is preliminary data.</text>
</comment>
<gene>
    <name evidence="5" type="ORF">J4M89_24900</name>
    <name evidence="4" type="ORF">JIN94_29750</name>
</gene>
<name>A0AAP1V8Z9_9BURK</name>
<dbReference type="GO" id="GO:0000150">
    <property type="term" value="F:DNA strand exchange activity"/>
    <property type="evidence" value="ECO:0007669"/>
    <property type="project" value="InterPro"/>
</dbReference>
<dbReference type="AlphaFoldDB" id="A0AAP1V8Z9"/>